<keyword evidence="3" id="KW-0862">Zinc</keyword>
<dbReference type="InterPro" id="IPR016205">
    <property type="entry name" value="Glycerol_DH"/>
</dbReference>
<accession>A0AAU9DNS4</accession>
<keyword evidence="7" id="KW-1185">Reference proteome</keyword>
<feature type="binding site" evidence="3">
    <location>
        <position position="254"/>
    </location>
    <ligand>
        <name>glycerol</name>
        <dbReference type="ChEBI" id="CHEBI:17754"/>
    </ligand>
</feature>
<dbReference type="EMBL" id="AP027059">
    <property type="protein sequence ID" value="BDU50023.1"/>
    <property type="molecule type" value="Genomic_DNA"/>
</dbReference>
<gene>
    <name evidence="6" type="primary">gldA</name>
    <name evidence="6" type="ORF">HLVA_05920</name>
</gene>
<feature type="binding site" evidence="4">
    <location>
        <position position="130"/>
    </location>
    <ligand>
        <name>NAD(+)</name>
        <dbReference type="ChEBI" id="CHEBI:57540"/>
    </ligand>
</feature>
<dbReference type="Proteomes" id="UP001321582">
    <property type="component" value="Chromosome"/>
</dbReference>
<feature type="domain" description="Alcohol dehydrogenase iron-type/glycerol dehydrogenase GldA" evidence="5">
    <location>
        <begin position="8"/>
        <end position="152"/>
    </location>
</feature>
<feature type="binding site" evidence="4">
    <location>
        <begin position="93"/>
        <end position="97"/>
    </location>
    <ligand>
        <name>NAD(+)</name>
        <dbReference type="ChEBI" id="CHEBI:57540"/>
    </ligand>
</feature>
<dbReference type="KEGG" id="haby:HLVA_05920"/>
<evidence type="ECO:0000313" key="6">
    <source>
        <dbReference type="EMBL" id="BDU50023.1"/>
    </source>
</evidence>
<sequence>MTDLLIAPENYISGYDIIDELGAKVKKIAKKVLVLSDEKVYKIVEKGLNSLENSEIIYTKEYFNGECCFTEIDRISNILKENGYDAIVGIGGGKILDTVKTAGYKAGVKIITVPTIAATCAAWSSHSAIYTDDGISYEYFNIHKNADLLFLDKKIVFEAPVRYIKAGILDTLAKWVETKSSTLNLENKNVATEIAIYLAKKTYKDMFEFSKIALENIEKKEYTKDIDIVIEDIIFTAGLVGGIGGEACRAVAAHAINNGFTIYPDTYNKNLHGEVVGFGNVVQMIMDKRDNKEINDLVKLYKEIEADVSLKGMGFEDLSDIMLEKIVNKSLYKGDTIWNAPYKVEFEMVKEAILKANEIILKGEYK</sequence>
<proteinExistence type="predicted"/>
<dbReference type="InterPro" id="IPR001670">
    <property type="entry name" value="ADH_Fe/GldA"/>
</dbReference>
<dbReference type="RefSeq" id="WP_307904960.1">
    <property type="nucleotide sequence ID" value="NZ_AP027059.1"/>
</dbReference>
<evidence type="ECO:0000256" key="4">
    <source>
        <dbReference type="PIRSR" id="PIRSR000112-3"/>
    </source>
</evidence>
<feature type="binding site" evidence="4">
    <location>
        <position position="124"/>
    </location>
    <ligand>
        <name>NAD(+)</name>
        <dbReference type="ChEBI" id="CHEBI:57540"/>
    </ligand>
</feature>
<dbReference type="PIRSF" id="PIRSF000112">
    <property type="entry name" value="Glycerol_dehydrogenase"/>
    <property type="match status" value="1"/>
</dbReference>
<dbReference type="CDD" id="cd08550">
    <property type="entry name" value="GlyDH-like"/>
    <property type="match status" value="1"/>
</dbReference>
<evidence type="ECO:0000259" key="5">
    <source>
        <dbReference type="Pfam" id="PF00465"/>
    </source>
</evidence>
<dbReference type="GO" id="GO:0016614">
    <property type="term" value="F:oxidoreductase activity, acting on CH-OH group of donors"/>
    <property type="evidence" value="ECO:0007669"/>
    <property type="project" value="InterPro"/>
</dbReference>
<dbReference type="Gene3D" id="3.40.50.1970">
    <property type="match status" value="1"/>
</dbReference>
<reference evidence="6 7" key="1">
    <citation type="submission" date="2022-11" db="EMBL/GenBank/DDBJ databases">
        <title>Haliovirga abyssi gen. nov., sp. nov., a mesophilic fermentative bacterium isolated from the Iheya North hydrothermal field and the proposal of Haliovirgaceae fam. nov.</title>
        <authorList>
            <person name="Miyazaki U."/>
            <person name="Tame A."/>
            <person name="Miyazaki J."/>
            <person name="Takai K."/>
            <person name="Sawayama S."/>
            <person name="Kitajima M."/>
            <person name="Okamoto A."/>
            <person name="Nakagawa S."/>
        </authorList>
    </citation>
    <scope>NUCLEOTIDE SEQUENCE [LARGE SCALE GENOMIC DNA]</scope>
    <source>
        <strain evidence="6 7">IC12</strain>
    </source>
</reference>
<feature type="binding site" evidence="3">
    <location>
        <position position="170"/>
    </location>
    <ligand>
        <name>glycerol</name>
        <dbReference type="ChEBI" id="CHEBI:17754"/>
    </ligand>
</feature>
<dbReference type="SUPFAM" id="SSF56796">
    <property type="entry name" value="Dehydroquinate synthase-like"/>
    <property type="match status" value="1"/>
</dbReference>
<evidence type="ECO:0000313" key="7">
    <source>
        <dbReference type="Proteomes" id="UP001321582"/>
    </source>
</evidence>
<evidence type="ECO:0000256" key="2">
    <source>
        <dbReference type="ARBA" id="ARBA00023002"/>
    </source>
</evidence>
<keyword evidence="1 3" id="KW-0479">Metal-binding</keyword>
<organism evidence="6 7">
    <name type="scientific">Haliovirga abyssi</name>
    <dbReference type="NCBI Taxonomy" id="2996794"/>
    <lineage>
        <taxon>Bacteria</taxon>
        <taxon>Fusobacteriati</taxon>
        <taxon>Fusobacteriota</taxon>
        <taxon>Fusobacteriia</taxon>
        <taxon>Fusobacteriales</taxon>
        <taxon>Haliovirgaceae</taxon>
        <taxon>Haliovirga</taxon>
    </lineage>
</organism>
<dbReference type="Pfam" id="PF00465">
    <property type="entry name" value="Fe-ADH"/>
    <property type="match status" value="1"/>
</dbReference>
<dbReference type="AlphaFoldDB" id="A0AAU9DNS4"/>
<dbReference type="PANTHER" id="PTHR43616:SF3">
    <property type="entry name" value="HYDROXYCARBOXYLATE DEHYDROGENASE A"/>
    <property type="match status" value="1"/>
</dbReference>
<evidence type="ECO:0000256" key="3">
    <source>
        <dbReference type="PIRSR" id="PIRSR000112-1"/>
    </source>
</evidence>
<comment type="cofactor">
    <cofactor evidence="3">
        <name>Zn(2+)</name>
        <dbReference type="ChEBI" id="CHEBI:29105"/>
    </cofactor>
    <text evidence="3">Binds 1 zinc ion per subunit.</text>
</comment>
<dbReference type="PANTHER" id="PTHR43616">
    <property type="entry name" value="GLYCEROL DEHYDROGENASE"/>
    <property type="match status" value="1"/>
</dbReference>
<dbReference type="Gene3D" id="1.20.1090.10">
    <property type="entry name" value="Dehydroquinate synthase-like - alpha domain"/>
    <property type="match status" value="1"/>
</dbReference>
<dbReference type="GO" id="GO:0046872">
    <property type="term" value="F:metal ion binding"/>
    <property type="evidence" value="ECO:0007669"/>
    <property type="project" value="UniProtKB-KW"/>
</dbReference>
<name>A0AAU9DNS4_9FUSO</name>
<keyword evidence="2" id="KW-0560">Oxidoreductase</keyword>
<feature type="binding site" evidence="3">
    <location>
        <position position="272"/>
    </location>
    <ligand>
        <name>glycerol</name>
        <dbReference type="ChEBI" id="CHEBI:17754"/>
    </ligand>
</feature>
<evidence type="ECO:0000256" key="1">
    <source>
        <dbReference type="ARBA" id="ARBA00022723"/>
    </source>
</evidence>
<keyword evidence="4" id="KW-0520">NAD</keyword>
<protein>
    <submittedName>
        <fullName evidence="6">Glycerol dehydrogenase</fullName>
    </submittedName>
</protein>